<feature type="transmembrane region" description="Helical" evidence="1">
    <location>
        <begin position="35"/>
        <end position="58"/>
    </location>
</feature>
<feature type="transmembrane region" description="Helical" evidence="1">
    <location>
        <begin position="183"/>
        <end position="208"/>
    </location>
</feature>
<evidence type="ECO:0000313" key="3">
    <source>
        <dbReference type="Proteomes" id="UP001055784"/>
    </source>
</evidence>
<keyword evidence="1" id="KW-0472">Membrane</keyword>
<dbReference type="Proteomes" id="UP001055784">
    <property type="component" value="Chromosome"/>
</dbReference>
<proteinExistence type="predicted"/>
<dbReference type="EMBL" id="CP097770">
    <property type="protein sequence ID" value="URJ50713.1"/>
    <property type="molecule type" value="Genomic_DNA"/>
</dbReference>
<feature type="transmembrane region" description="Helical" evidence="1">
    <location>
        <begin position="158"/>
        <end position="177"/>
    </location>
</feature>
<feature type="transmembrane region" description="Helical" evidence="1">
    <location>
        <begin position="64"/>
        <end position="87"/>
    </location>
</feature>
<keyword evidence="1" id="KW-0812">Transmembrane</keyword>
<accession>A0AAE9IBU7</accession>
<evidence type="ECO:0000256" key="1">
    <source>
        <dbReference type="SAM" id="Phobius"/>
    </source>
</evidence>
<name>A0AAE9IBU7_PAEPO</name>
<dbReference type="AlphaFoldDB" id="A0AAE9IBU7"/>
<keyword evidence="1" id="KW-1133">Transmembrane helix</keyword>
<protein>
    <submittedName>
        <fullName evidence="2">Uncharacterized protein</fullName>
    </submittedName>
</protein>
<dbReference type="RefSeq" id="WP_250260624.1">
    <property type="nucleotide sequence ID" value="NZ_CP097770.1"/>
</dbReference>
<gene>
    <name evidence="2" type="ORF">MF626_000079</name>
</gene>
<sequence length="232" mass="26630">MTQNLAVNFLSKTKNLEEYFMTTLSISKIMIDSKALSTLIGSYIFILSGGLIPTVALIARLNSWWLGISSMTSLLIGLSLLALSTWFSHSFAKRKYLDYASFITSKKIKLKYDSNFLFAYRCDKIRNKIFSLGFQDTDFDDLIEYYSRKSGNIKNKRWWPITLAGLILFPLWSEFIGKQIEKGLGAFLFMIIIAFVLTYFTSIFNSMLKTILLSKATKYDELVDILKTIKIL</sequence>
<evidence type="ECO:0000313" key="2">
    <source>
        <dbReference type="EMBL" id="URJ50713.1"/>
    </source>
</evidence>
<organism evidence="2 3">
    <name type="scientific">Paenibacillus polymyxa</name>
    <name type="common">Bacillus polymyxa</name>
    <dbReference type="NCBI Taxonomy" id="1406"/>
    <lineage>
        <taxon>Bacteria</taxon>
        <taxon>Bacillati</taxon>
        <taxon>Bacillota</taxon>
        <taxon>Bacilli</taxon>
        <taxon>Bacillales</taxon>
        <taxon>Paenibacillaceae</taxon>
        <taxon>Paenibacillus</taxon>
    </lineage>
</organism>
<reference evidence="2" key="1">
    <citation type="submission" date="2022-11" db="EMBL/GenBank/DDBJ databases">
        <authorList>
            <person name="Vasilchenko N.G."/>
            <person name="Prazdnova E.V."/>
            <person name="Gorovtsov A.V."/>
            <person name="Chistyakov V.A."/>
            <person name="Pak M.L."/>
        </authorList>
    </citation>
    <scope>NUCLEOTIDE SEQUENCE</scope>
    <source>
        <strain evidence="2">R 4.5</strain>
    </source>
</reference>